<evidence type="ECO:0000313" key="3">
    <source>
        <dbReference type="Proteomes" id="UP000256977"/>
    </source>
</evidence>
<gene>
    <name evidence="2" type="ORF">DFP98_105203</name>
</gene>
<sequence length="57" mass="6722">MGRPRRSNPRLCEMPGCTDKHYAKGQCKLHYFRSWRSKEHKSNAREEEEASKKNALS</sequence>
<proteinExistence type="predicted"/>
<evidence type="ECO:0000313" key="2">
    <source>
        <dbReference type="EMBL" id="RED85192.1"/>
    </source>
</evidence>
<feature type="region of interest" description="Disordered" evidence="1">
    <location>
        <begin position="38"/>
        <end position="57"/>
    </location>
</feature>
<keyword evidence="3" id="KW-1185">Reference proteome</keyword>
<reference evidence="2 3" key="1">
    <citation type="submission" date="2018-07" db="EMBL/GenBank/DDBJ databases">
        <title>Genomic Encyclopedia of Type Strains, Phase III (KMG-III): the genomes of soil and plant-associated and newly described type strains.</title>
        <authorList>
            <person name="Whitman W."/>
        </authorList>
    </citation>
    <scope>NUCLEOTIDE SEQUENCE [LARGE SCALE GENOMIC DNA]</scope>
    <source>
        <strain evidence="2 3">CECT 7287</strain>
    </source>
</reference>
<protein>
    <submittedName>
        <fullName evidence="2">Uncharacterized protein</fullName>
    </submittedName>
</protein>
<name>A0A3D9KF87_9BACL</name>
<organism evidence="2 3">
    <name type="scientific">Cohnella phaseoli</name>
    <dbReference type="NCBI Taxonomy" id="456490"/>
    <lineage>
        <taxon>Bacteria</taxon>
        <taxon>Bacillati</taxon>
        <taxon>Bacillota</taxon>
        <taxon>Bacilli</taxon>
        <taxon>Bacillales</taxon>
        <taxon>Paenibacillaceae</taxon>
        <taxon>Cohnella</taxon>
    </lineage>
</organism>
<dbReference type="EMBL" id="QRDZ01000005">
    <property type="protein sequence ID" value="RED85192.1"/>
    <property type="molecule type" value="Genomic_DNA"/>
</dbReference>
<comment type="caution">
    <text evidence="2">The sequence shown here is derived from an EMBL/GenBank/DDBJ whole genome shotgun (WGS) entry which is preliminary data.</text>
</comment>
<accession>A0A3D9KF87</accession>
<dbReference type="Proteomes" id="UP000256977">
    <property type="component" value="Unassembled WGS sequence"/>
</dbReference>
<dbReference type="AlphaFoldDB" id="A0A3D9KF87"/>
<evidence type="ECO:0000256" key="1">
    <source>
        <dbReference type="SAM" id="MobiDB-lite"/>
    </source>
</evidence>